<organism evidence="3 4">
    <name type="scientific">Iningainema tapete BLCC-T55</name>
    <dbReference type="NCBI Taxonomy" id="2748662"/>
    <lineage>
        <taxon>Bacteria</taxon>
        <taxon>Bacillati</taxon>
        <taxon>Cyanobacteriota</taxon>
        <taxon>Cyanophyceae</taxon>
        <taxon>Nostocales</taxon>
        <taxon>Scytonemataceae</taxon>
        <taxon>Iningainema tapete</taxon>
    </lineage>
</organism>
<name>A0A8J7BZ82_9CYAN</name>
<dbReference type="RefSeq" id="WP_190833563.1">
    <property type="nucleotide sequence ID" value="NZ_CAWPPI010000078.1"/>
</dbReference>
<dbReference type="EMBL" id="JACXAE010000078">
    <property type="protein sequence ID" value="MBD2775323.1"/>
    <property type="molecule type" value="Genomic_DNA"/>
</dbReference>
<comment type="caution">
    <text evidence="3">The sequence shown here is derived from an EMBL/GenBank/DDBJ whole genome shotgun (WGS) entry which is preliminary data.</text>
</comment>
<sequence>MKLKNVSLIVGAIALSLTATIPAVNAQTTSSSLVAQAPPQKGQFEQRLGLTDTQKSQIASIRRNSRAEMEKILTAEQREQIQTAMQNRQRGGKRAFSSLNLTEEQKTRMREIKQSEKQQIEALLTDEQKQQWQKIREEKRARRQQRNPG</sequence>
<feature type="chain" id="PRO_5035223943" evidence="2">
    <location>
        <begin position="27"/>
        <end position="149"/>
    </location>
</feature>
<evidence type="ECO:0000256" key="1">
    <source>
        <dbReference type="SAM" id="MobiDB-lite"/>
    </source>
</evidence>
<accession>A0A8J7BZ82</accession>
<keyword evidence="4" id="KW-1185">Reference proteome</keyword>
<feature type="compositionally biased region" description="Basic and acidic residues" evidence="1">
    <location>
        <begin position="103"/>
        <end position="115"/>
    </location>
</feature>
<proteinExistence type="predicted"/>
<evidence type="ECO:0000313" key="4">
    <source>
        <dbReference type="Proteomes" id="UP000629098"/>
    </source>
</evidence>
<evidence type="ECO:0000256" key="2">
    <source>
        <dbReference type="SAM" id="SignalP"/>
    </source>
</evidence>
<dbReference type="Proteomes" id="UP000629098">
    <property type="component" value="Unassembled WGS sequence"/>
</dbReference>
<reference evidence="3" key="1">
    <citation type="submission" date="2020-09" db="EMBL/GenBank/DDBJ databases">
        <title>Iningainema tapete sp. nov. (Scytonemataceae, Cyanobacteria) from greenhouses in central Florida (USA) produces two types of nodularin with biosynthetic potential for microcystin-LR and anabaenopeptins.</title>
        <authorList>
            <person name="Berthold D.E."/>
            <person name="Lefler F.W."/>
            <person name="Huang I.-S."/>
            <person name="Abdulla H."/>
            <person name="Zimba P.V."/>
            <person name="Laughinghouse H.D. IV."/>
        </authorList>
    </citation>
    <scope>NUCLEOTIDE SEQUENCE</scope>
    <source>
        <strain evidence="3">BLCCT55</strain>
    </source>
</reference>
<feature type="signal peptide" evidence="2">
    <location>
        <begin position="1"/>
        <end position="26"/>
    </location>
</feature>
<evidence type="ECO:0000313" key="3">
    <source>
        <dbReference type="EMBL" id="MBD2775323.1"/>
    </source>
</evidence>
<keyword evidence="2" id="KW-0732">Signal</keyword>
<gene>
    <name evidence="3" type="ORF">ICL16_25495</name>
</gene>
<protein>
    <submittedName>
        <fullName evidence="3">P pilus assembly/Cpx signaling pathway, periplasmic inhibitor/zinc-resistance associated protein</fullName>
    </submittedName>
</protein>
<feature type="region of interest" description="Disordered" evidence="1">
    <location>
        <begin position="84"/>
        <end position="115"/>
    </location>
</feature>
<dbReference type="AlphaFoldDB" id="A0A8J7BZ82"/>